<dbReference type="OMA" id="LECPGRT"/>
<feature type="region of interest" description="Disordered" evidence="1">
    <location>
        <begin position="1"/>
        <end position="25"/>
    </location>
</feature>
<dbReference type="PANTHER" id="PTHR47503">
    <property type="entry name" value="PURKINJE CELL PROTEIN 2"/>
    <property type="match status" value="1"/>
</dbReference>
<feature type="compositionally biased region" description="Basic and acidic residues" evidence="1">
    <location>
        <begin position="256"/>
        <end position="265"/>
    </location>
</feature>
<proteinExistence type="predicted"/>
<dbReference type="PROSITE" id="PS50877">
    <property type="entry name" value="GOLOCO"/>
    <property type="match status" value="5"/>
</dbReference>
<reference evidence="2" key="3">
    <citation type="submission" date="2025-09" db="UniProtKB">
        <authorList>
            <consortium name="Ensembl"/>
        </authorList>
    </citation>
    <scope>IDENTIFICATION</scope>
</reference>
<dbReference type="InterPro" id="IPR042168">
    <property type="entry name" value="Pcp2"/>
</dbReference>
<name>A0A3Q1AKS8_AMPOC</name>
<organism evidence="2 3">
    <name type="scientific">Amphiprion ocellaris</name>
    <name type="common">Clown anemonefish</name>
    <dbReference type="NCBI Taxonomy" id="80972"/>
    <lineage>
        <taxon>Eukaryota</taxon>
        <taxon>Metazoa</taxon>
        <taxon>Chordata</taxon>
        <taxon>Craniata</taxon>
        <taxon>Vertebrata</taxon>
        <taxon>Euteleostomi</taxon>
        <taxon>Actinopterygii</taxon>
        <taxon>Neopterygii</taxon>
        <taxon>Teleostei</taxon>
        <taxon>Neoteleostei</taxon>
        <taxon>Acanthomorphata</taxon>
        <taxon>Ovalentaria</taxon>
        <taxon>Pomacentridae</taxon>
        <taxon>Amphiprion</taxon>
    </lineage>
</organism>
<dbReference type="Ensembl" id="ENSAOCT00000012569.2">
    <property type="protein sequence ID" value="ENSAOCP00000001820.2"/>
    <property type="gene ID" value="ENSAOCG00000004899.2"/>
</dbReference>
<keyword evidence="3" id="KW-1185">Reference proteome</keyword>
<feature type="region of interest" description="Disordered" evidence="1">
    <location>
        <begin position="144"/>
        <end position="168"/>
    </location>
</feature>
<evidence type="ECO:0000256" key="1">
    <source>
        <dbReference type="SAM" id="MobiDB-lite"/>
    </source>
</evidence>
<dbReference type="Proteomes" id="UP001501940">
    <property type="component" value="Chromosome 19"/>
</dbReference>
<dbReference type="Pfam" id="PF02188">
    <property type="entry name" value="GoLoco"/>
    <property type="match status" value="3"/>
</dbReference>
<dbReference type="GO" id="GO:0005085">
    <property type="term" value="F:guanyl-nucleotide exchange factor activity"/>
    <property type="evidence" value="ECO:0007669"/>
    <property type="project" value="InterPro"/>
</dbReference>
<reference evidence="2 3" key="1">
    <citation type="submission" date="2022-01" db="EMBL/GenBank/DDBJ databases">
        <title>A chromosome-scale genome assembly of the false clownfish, Amphiprion ocellaris.</title>
        <authorList>
            <person name="Ryu T."/>
        </authorList>
    </citation>
    <scope>NUCLEOTIDE SEQUENCE [LARGE SCALE GENOMIC DNA]</scope>
</reference>
<dbReference type="InterPro" id="IPR003109">
    <property type="entry name" value="GoLoco_motif"/>
</dbReference>
<dbReference type="Gene3D" id="1.25.40.10">
    <property type="entry name" value="Tetratricopeptide repeat domain"/>
    <property type="match status" value="2"/>
</dbReference>
<feature type="region of interest" description="Disordered" evidence="1">
    <location>
        <begin position="96"/>
        <end position="119"/>
    </location>
</feature>
<feature type="compositionally biased region" description="Polar residues" evidence="1">
    <location>
        <begin position="67"/>
        <end position="79"/>
    </location>
</feature>
<dbReference type="GeneTree" id="ENSGT01030000234854"/>
<dbReference type="AlphaFoldDB" id="A0A3Q1AKS8"/>
<dbReference type="STRING" id="80972.ENSAOCP00000001820"/>
<feature type="region of interest" description="Disordered" evidence="1">
    <location>
        <begin position="225"/>
        <end position="277"/>
    </location>
</feature>
<feature type="region of interest" description="Disordered" evidence="1">
    <location>
        <begin position="60"/>
        <end position="79"/>
    </location>
</feature>
<feature type="compositionally biased region" description="Basic and acidic residues" evidence="1">
    <location>
        <begin position="104"/>
        <end position="119"/>
    </location>
</feature>
<protein>
    <submittedName>
        <fullName evidence="2">Uncharacterized protein</fullName>
    </submittedName>
</protein>
<reference evidence="2" key="2">
    <citation type="submission" date="2025-08" db="UniProtKB">
        <authorList>
            <consortium name="Ensembl"/>
        </authorList>
    </citation>
    <scope>IDENTIFICATION</scope>
</reference>
<accession>A0A3Q1AKS8</accession>
<evidence type="ECO:0000313" key="2">
    <source>
        <dbReference type="Ensembl" id="ENSAOCP00000001820.2"/>
    </source>
</evidence>
<evidence type="ECO:0000313" key="3">
    <source>
        <dbReference type="Proteomes" id="UP001501940"/>
    </source>
</evidence>
<dbReference type="PANTHER" id="PTHR47503:SF1">
    <property type="entry name" value="PURKINJE CELL PROTEIN 2 HOMOLOG"/>
    <property type="match status" value="1"/>
</dbReference>
<dbReference type="SMART" id="SM00390">
    <property type="entry name" value="GoLoco"/>
    <property type="match status" value="6"/>
</dbReference>
<dbReference type="InterPro" id="IPR011990">
    <property type="entry name" value="TPR-like_helical_dom_sf"/>
</dbReference>
<feature type="compositionally biased region" description="Basic and acidic residues" evidence="1">
    <location>
        <begin position="7"/>
        <end position="22"/>
    </location>
</feature>
<sequence>MMASAGEDPKSEATDIERESPEQKQILSILNYSQRGRMEEQRCVLKPVNTTQHLDVQASLPGFNYQDPGSNNHHGSAPQISVIESTPDRDRKLNLAGNQLEVPSQRDRSNSIKSESAEEQQKFMNMISHGQRGRMDDQRCTLDLSRSAPCSPKHTDKKPAASTSNADPDTFFNLLANTQSRRLDDQRVSLSTLPGLNTDNSTSPGDSGYLCYMVSKVQGSRMDDQRCSLPLIRTPETPKKDNSASGIDPSANSDVEQPKNKENTSPKKVLSSADQDEFLTIMSKTQRGRMDEQRCVLNVTPQSTPKHQSSQNSEKFFSLLANSQSRRLDDQRVSLPSLPGIKNGGTTSTAADKDANYLCYMVSKVQVGPICGLSISSLSKVLLTVLMHSSKPSPPVRQDGLTISVLHFLACLG</sequence>